<dbReference type="InterPro" id="IPR000182">
    <property type="entry name" value="GNAT_dom"/>
</dbReference>
<dbReference type="SUPFAM" id="SSF55729">
    <property type="entry name" value="Acyl-CoA N-acyltransferases (Nat)"/>
    <property type="match status" value="1"/>
</dbReference>
<organism evidence="2 3">
    <name type="scientific">Acetobacterium bakii</name>
    <dbReference type="NCBI Taxonomy" id="52689"/>
    <lineage>
        <taxon>Bacteria</taxon>
        <taxon>Bacillati</taxon>
        <taxon>Bacillota</taxon>
        <taxon>Clostridia</taxon>
        <taxon>Eubacteriales</taxon>
        <taxon>Eubacteriaceae</taxon>
        <taxon>Acetobacterium</taxon>
    </lineage>
</organism>
<evidence type="ECO:0000259" key="1">
    <source>
        <dbReference type="PROSITE" id="PS51186"/>
    </source>
</evidence>
<dbReference type="Pfam" id="PF13508">
    <property type="entry name" value="Acetyltransf_7"/>
    <property type="match status" value="1"/>
</dbReference>
<dbReference type="AlphaFoldDB" id="A0A0L6TZ48"/>
<reference evidence="3" key="1">
    <citation type="submission" date="2015-07" db="EMBL/GenBank/DDBJ databases">
        <title>Draft genome sequence of Acetobacterium bakii DSM 8293, a potential psychrophilic chemical producer through syngas fermentation.</title>
        <authorList>
            <person name="Song Y."/>
            <person name="Hwang S."/>
            <person name="Cho B.-K."/>
        </authorList>
    </citation>
    <scope>NUCLEOTIDE SEQUENCE [LARGE SCALE GENOMIC DNA]</scope>
    <source>
        <strain evidence="3">DSM 8239</strain>
    </source>
</reference>
<evidence type="ECO:0000313" key="2">
    <source>
        <dbReference type="EMBL" id="KNZ41549.1"/>
    </source>
</evidence>
<dbReference type="RefSeq" id="WP_050740484.1">
    <property type="nucleotide sequence ID" value="NZ_LGYO01000027.1"/>
</dbReference>
<dbReference type="PANTHER" id="PTHR43233:SF1">
    <property type="entry name" value="FAMILY N-ACETYLTRANSFERASE, PUTATIVE (AFU_ORTHOLOGUE AFUA_6G03350)-RELATED"/>
    <property type="match status" value="1"/>
</dbReference>
<dbReference type="PANTHER" id="PTHR43233">
    <property type="entry name" value="FAMILY N-ACETYLTRANSFERASE, PUTATIVE (AFU_ORTHOLOGUE AFUA_6G03350)-RELATED"/>
    <property type="match status" value="1"/>
</dbReference>
<proteinExistence type="predicted"/>
<dbReference type="Gene3D" id="3.40.630.30">
    <property type="match status" value="1"/>
</dbReference>
<dbReference type="InterPro" id="IPR053144">
    <property type="entry name" value="Acetyltransferase_Butenolide"/>
</dbReference>
<dbReference type="EMBL" id="LGYO01000027">
    <property type="protein sequence ID" value="KNZ41549.1"/>
    <property type="molecule type" value="Genomic_DNA"/>
</dbReference>
<dbReference type="OrthoDB" id="88131at2"/>
<dbReference type="PROSITE" id="PS51186">
    <property type="entry name" value="GNAT"/>
    <property type="match status" value="1"/>
</dbReference>
<keyword evidence="3" id="KW-1185">Reference proteome</keyword>
<protein>
    <submittedName>
        <fullName evidence="2">GCN5 family acetyltransferase</fullName>
    </submittedName>
</protein>
<evidence type="ECO:0000313" key="3">
    <source>
        <dbReference type="Proteomes" id="UP000036873"/>
    </source>
</evidence>
<accession>A0A0L6TZ48</accession>
<dbReference type="InterPro" id="IPR016181">
    <property type="entry name" value="Acyl_CoA_acyltransferase"/>
</dbReference>
<comment type="caution">
    <text evidence="2">The sequence shown here is derived from an EMBL/GenBank/DDBJ whole genome shotgun (WGS) entry which is preliminary data.</text>
</comment>
<dbReference type="STRING" id="52689.AKG39_11190"/>
<name>A0A0L6TZ48_9FIRM</name>
<dbReference type="GO" id="GO:0016747">
    <property type="term" value="F:acyltransferase activity, transferring groups other than amino-acyl groups"/>
    <property type="evidence" value="ECO:0007669"/>
    <property type="project" value="InterPro"/>
</dbReference>
<feature type="domain" description="N-acetyltransferase" evidence="1">
    <location>
        <begin position="5"/>
        <end position="139"/>
    </location>
</feature>
<dbReference type="Proteomes" id="UP000036873">
    <property type="component" value="Unassembled WGS sequence"/>
</dbReference>
<sequence length="139" mass="16415">MSDSYTISDDKTKLQLDEIKKLMEQTYWAKKRTKEICAKAIEHSTCYGVYDQNDLQIGFARVLTDYTTTFYLCDVIIDKEHRGKGLGKRLVKYISEDEDFMELYGLLVTSNAHRFYEPLGFKRDSRIFMHKPVRRIPKI</sequence>
<dbReference type="CDD" id="cd04301">
    <property type="entry name" value="NAT_SF"/>
    <property type="match status" value="1"/>
</dbReference>
<keyword evidence="2" id="KW-0808">Transferase</keyword>
<gene>
    <name evidence="2" type="ORF">AKG39_11190</name>
</gene>